<evidence type="ECO:0000313" key="3">
    <source>
        <dbReference type="Proteomes" id="UP000059680"/>
    </source>
</evidence>
<reference evidence="2 3" key="2">
    <citation type="journal article" date="2013" name="Plant Cell Physiol.">
        <title>Rice Annotation Project Database (RAP-DB): an integrative and interactive database for rice genomics.</title>
        <authorList>
            <person name="Sakai H."/>
            <person name="Lee S.S."/>
            <person name="Tanaka T."/>
            <person name="Numa H."/>
            <person name="Kim J."/>
            <person name="Kawahara Y."/>
            <person name="Wakimoto H."/>
            <person name="Yang C.C."/>
            <person name="Iwamoto M."/>
            <person name="Abe T."/>
            <person name="Yamada Y."/>
            <person name="Muto A."/>
            <person name="Inokuchi H."/>
            <person name="Ikemura T."/>
            <person name="Matsumoto T."/>
            <person name="Sasaki T."/>
            <person name="Itoh T."/>
        </authorList>
    </citation>
    <scope>NUCLEOTIDE SEQUENCE [LARGE SCALE GENOMIC DNA]</scope>
    <source>
        <strain evidence="3">cv. Nipponbare</strain>
    </source>
</reference>
<dbReference type="PaxDb" id="39947-A0A0P0WSU8"/>
<dbReference type="Gramene" id="Os06t0166050-00">
    <property type="protein sequence ID" value="Os06t0166050-00"/>
    <property type="gene ID" value="Os06g0166050"/>
</dbReference>
<feature type="region of interest" description="Disordered" evidence="1">
    <location>
        <begin position="1"/>
        <end position="81"/>
    </location>
</feature>
<protein>
    <submittedName>
        <fullName evidence="2">Os06g0166050 protein</fullName>
    </submittedName>
</protein>
<keyword evidence="3" id="KW-1185">Reference proteome</keyword>
<proteinExistence type="predicted"/>
<dbReference type="Proteomes" id="UP000059680">
    <property type="component" value="Chromosome 6"/>
</dbReference>
<gene>
    <name evidence="2" type="ordered locus">Os06g0166050</name>
    <name evidence="2" type="ORF">OSNPB_060166050</name>
</gene>
<organism evidence="2 3">
    <name type="scientific">Oryza sativa subsp. japonica</name>
    <name type="common">Rice</name>
    <dbReference type="NCBI Taxonomy" id="39947"/>
    <lineage>
        <taxon>Eukaryota</taxon>
        <taxon>Viridiplantae</taxon>
        <taxon>Streptophyta</taxon>
        <taxon>Embryophyta</taxon>
        <taxon>Tracheophyta</taxon>
        <taxon>Spermatophyta</taxon>
        <taxon>Magnoliopsida</taxon>
        <taxon>Liliopsida</taxon>
        <taxon>Poales</taxon>
        <taxon>Poaceae</taxon>
        <taxon>BOP clade</taxon>
        <taxon>Oryzoideae</taxon>
        <taxon>Oryzeae</taxon>
        <taxon>Oryzinae</taxon>
        <taxon>Oryza</taxon>
        <taxon>Oryza sativa</taxon>
    </lineage>
</organism>
<dbReference type="EMBL" id="AP014962">
    <property type="protein sequence ID" value="BAS96332.1"/>
    <property type="molecule type" value="Genomic_DNA"/>
</dbReference>
<evidence type="ECO:0000313" key="2">
    <source>
        <dbReference type="EMBL" id="BAS96332.1"/>
    </source>
</evidence>
<reference evidence="2 3" key="3">
    <citation type="journal article" date="2013" name="Rice">
        <title>Improvement of the Oryza sativa Nipponbare reference genome using next generation sequence and optical map data.</title>
        <authorList>
            <person name="Kawahara Y."/>
            <person name="de la Bastide M."/>
            <person name="Hamilton J.P."/>
            <person name="Kanamori H."/>
            <person name="McCombie W.R."/>
            <person name="Ouyang S."/>
            <person name="Schwartz D.C."/>
            <person name="Tanaka T."/>
            <person name="Wu J."/>
            <person name="Zhou S."/>
            <person name="Childs K.L."/>
            <person name="Davidson R.M."/>
            <person name="Lin H."/>
            <person name="Quesada-Ocampo L."/>
            <person name="Vaillancourt B."/>
            <person name="Sakai H."/>
            <person name="Lee S.S."/>
            <person name="Kim J."/>
            <person name="Numa H."/>
            <person name="Itoh T."/>
            <person name="Buell C.R."/>
            <person name="Matsumoto T."/>
        </authorList>
    </citation>
    <scope>NUCLEOTIDE SEQUENCE [LARGE SCALE GENOMIC DNA]</scope>
    <source>
        <strain evidence="3">cv. Nipponbare</strain>
    </source>
</reference>
<accession>A0A0P0WSU8</accession>
<feature type="compositionally biased region" description="Basic and acidic residues" evidence="1">
    <location>
        <begin position="70"/>
        <end position="81"/>
    </location>
</feature>
<name>A0A0P0WSU8_ORYSJ</name>
<dbReference type="InParanoid" id="A0A0P0WSU8"/>
<feature type="compositionally biased region" description="Basic residues" evidence="1">
    <location>
        <begin position="1"/>
        <end position="13"/>
    </location>
</feature>
<feature type="compositionally biased region" description="Basic residues" evidence="1">
    <location>
        <begin position="54"/>
        <end position="69"/>
    </location>
</feature>
<dbReference type="AlphaFoldDB" id="A0A0P0WSU8"/>
<evidence type="ECO:0000256" key="1">
    <source>
        <dbReference type="SAM" id="MobiDB-lite"/>
    </source>
</evidence>
<sequence>MSRSRRLTAARTKRAVESSPVRCPAKLIRRRPASDLSTALRHRRLTPPALQPSKQHKQVTPRHGVARRSPRAEQERVHGEVVEGWEEGEHVREEVGRQPLDVRLGLLRRRRWRDADDDPTSHGSLRLGCFSSRSPWRRERRGAALLILSPWSRSPWLT</sequence>
<reference evidence="3" key="1">
    <citation type="journal article" date="2005" name="Nature">
        <title>The map-based sequence of the rice genome.</title>
        <authorList>
            <consortium name="International rice genome sequencing project (IRGSP)"/>
            <person name="Matsumoto T."/>
            <person name="Wu J."/>
            <person name="Kanamori H."/>
            <person name="Katayose Y."/>
            <person name="Fujisawa M."/>
            <person name="Namiki N."/>
            <person name="Mizuno H."/>
            <person name="Yamamoto K."/>
            <person name="Antonio B.A."/>
            <person name="Baba T."/>
            <person name="Sakata K."/>
            <person name="Nagamura Y."/>
            <person name="Aoki H."/>
            <person name="Arikawa K."/>
            <person name="Arita K."/>
            <person name="Bito T."/>
            <person name="Chiden Y."/>
            <person name="Fujitsuka N."/>
            <person name="Fukunaka R."/>
            <person name="Hamada M."/>
            <person name="Harada C."/>
            <person name="Hayashi A."/>
            <person name="Hijishita S."/>
            <person name="Honda M."/>
            <person name="Hosokawa S."/>
            <person name="Ichikawa Y."/>
            <person name="Idonuma A."/>
            <person name="Iijima M."/>
            <person name="Ikeda M."/>
            <person name="Ikeno M."/>
            <person name="Ito K."/>
            <person name="Ito S."/>
            <person name="Ito T."/>
            <person name="Ito Y."/>
            <person name="Ito Y."/>
            <person name="Iwabuchi A."/>
            <person name="Kamiya K."/>
            <person name="Karasawa W."/>
            <person name="Kurita K."/>
            <person name="Katagiri S."/>
            <person name="Kikuta A."/>
            <person name="Kobayashi H."/>
            <person name="Kobayashi N."/>
            <person name="Machita K."/>
            <person name="Maehara T."/>
            <person name="Masukawa M."/>
            <person name="Mizubayashi T."/>
            <person name="Mukai Y."/>
            <person name="Nagasaki H."/>
            <person name="Nagata Y."/>
            <person name="Naito S."/>
            <person name="Nakashima M."/>
            <person name="Nakama Y."/>
            <person name="Nakamichi Y."/>
            <person name="Nakamura M."/>
            <person name="Meguro A."/>
            <person name="Negishi M."/>
            <person name="Ohta I."/>
            <person name="Ohta T."/>
            <person name="Okamoto M."/>
            <person name="Ono N."/>
            <person name="Saji S."/>
            <person name="Sakaguchi M."/>
            <person name="Sakai K."/>
            <person name="Shibata M."/>
            <person name="Shimokawa T."/>
            <person name="Song J."/>
            <person name="Takazaki Y."/>
            <person name="Terasawa K."/>
            <person name="Tsugane M."/>
            <person name="Tsuji K."/>
            <person name="Ueda S."/>
            <person name="Waki K."/>
            <person name="Yamagata H."/>
            <person name="Yamamoto M."/>
            <person name="Yamamoto S."/>
            <person name="Yamane H."/>
            <person name="Yoshiki S."/>
            <person name="Yoshihara R."/>
            <person name="Yukawa K."/>
            <person name="Zhong H."/>
            <person name="Yano M."/>
            <person name="Yuan Q."/>
            <person name="Ouyang S."/>
            <person name="Liu J."/>
            <person name="Jones K.M."/>
            <person name="Gansberger K."/>
            <person name="Moffat K."/>
            <person name="Hill J."/>
            <person name="Bera J."/>
            <person name="Fadrosh D."/>
            <person name="Jin S."/>
            <person name="Johri S."/>
            <person name="Kim M."/>
            <person name="Overton L."/>
            <person name="Reardon M."/>
            <person name="Tsitrin T."/>
            <person name="Vuong H."/>
            <person name="Weaver B."/>
            <person name="Ciecko A."/>
            <person name="Tallon L."/>
            <person name="Jackson J."/>
            <person name="Pai G."/>
            <person name="Aken S.V."/>
            <person name="Utterback T."/>
            <person name="Reidmuller S."/>
            <person name="Feldblyum T."/>
            <person name="Hsiao J."/>
            <person name="Zismann V."/>
            <person name="Iobst S."/>
            <person name="de Vazeille A.R."/>
            <person name="Buell C.R."/>
            <person name="Ying K."/>
            <person name="Li Y."/>
            <person name="Lu T."/>
            <person name="Huang Y."/>
            <person name="Zhao Q."/>
            <person name="Feng Q."/>
            <person name="Zhang L."/>
            <person name="Zhu J."/>
            <person name="Weng Q."/>
            <person name="Mu J."/>
            <person name="Lu Y."/>
            <person name="Fan D."/>
            <person name="Liu Y."/>
            <person name="Guan J."/>
            <person name="Zhang Y."/>
            <person name="Yu S."/>
            <person name="Liu X."/>
            <person name="Zhang Y."/>
            <person name="Hong G."/>
            <person name="Han B."/>
            <person name="Choisne N."/>
            <person name="Demange N."/>
            <person name="Orjeda G."/>
            <person name="Samain S."/>
            <person name="Cattolico L."/>
            <person name="Pelletier E."/>
            <person name="Couloux A."/>
            <person name="Segurens B."/>
            <person name="Wincker P."/>
            <person name="D'Hont A."/>
            <person name="Scarpelli C."/>
            <person name="Weissenbach J."/>
            <person name="Salanoubat M."/>
            <person name="Quetier F."/>
            <person name="Yu Y."/>
            <person name="Kim H.R."/>
            <person name="Rambo T."/>
            <person name="Currie J."/>
            <person name="Collura K."/>
            <person name="Luo M."/>
            <person name="Yang T."/>
            <person name="Ammiraju J.S.S."/>
            <person name="Engler F."/>
            <person name="Soderlund C."/>
            <person name="Wing R.A."/>
            <person name="Palmer L.E."/>
            <person name="de la Bastide M."/>
            <person name="Spiegel L."/>
            <person name="Nascimento L."/>
            <person name="Zutavern T."/>
            <person name="O'Shaughnessy A."/>
            <person name="Dike S."/>
            <person name="Dedhia N."/>
            <person name="Preston R."/>
            <person name="Balija V."/>
            <person name="McCombie W.R."/>
            <person name="Chow T."/>
            <person name="Chen H."/>
            <person name="Chung M."/>
            <person name="Chen C."/>
            <person name="Shaw J."/>
            <person name="Wu H."/>
            <person name="Hsiao K."/>
            <person name="Chao Y."/>
            <person name="Chu M."/>
            <person name="Cheng C."/>
            <person name="Hour A."/>
            <person name="Lee P."/>
            <person name="Lin S."/>
            <person name="Lin Y."/>
            <person name="Liou J."/>
            <person name="Liu S."/>
            <person name="Hsing Y."/>
            <person name="Raghuvanshi S."/>
            <person name="Mohanty A."/>
            <person name="Bharti A.K."/>
            <person name="Gaur A."/>
            <person name="Gupta V."/>
            <person name="Kumar D."/>
            <person name="Ravi V."/>
            <person name="Vij S."/>
            <person name="Kapur A."/>
            <person name="Khurana P."/>
            <person name="Khurana P."/>
            <person name="Khurana J.P."/>
            <person name="Tyagi A.K."/>
            <person name="Gaikwad K."/>
            <person name="Singh A."/>
            <person name="Dalal V."/>
            <person name="Srivastava S."/>
            <person name="Dixit A."/>
            <person name="Pal A.K."/>
            <person name="Ghazi I.A."/>
            <person name="Yadav M."/>
            <person name="Pandit A."/>
            <person name="Bhargava A."/>
            <person name="Sureshbabu K."/>
            <person name="Batra K."/>
            <person name="Sharma T.R."/>
            <person name="Mohapatra T."/>
            <person name="Singh N.K."/>
            <person name="Messing J."/>
            <person name="Nelson A.B."/>
            <person name="Fuks G."/>
            <person name="Kavchok S."/>
            <person name="Keizer G."/>
            <person name="Linton E."/>
            <person name="Llaca V."/>
            <person name="Song R."/>
            <person name="Tanyolac B."/>
            <person name="Young S."/>
            <person name="Ho-Il K."/>
            <person name="Hahn J.H."/>
            <person name="Sangsakoo G."/>
            <person name="Vanavichit A."/>
            <person name="de Mattos Luiz.A.T."/>
            <person name="Zimmer P.D."/>
            <person name="Malone G."/>
            <person name="Dellagostin O."/>
            <person name="de Oliveira A.C."/>
            <person name="Bevan M."/>
            <person name="Bancroft I."/>
            <person name="Minx P."/>
            <person name="Cordum H."/>
            <person name="Wilson R."/>
            <person name="Cheng Z."/>
            <person name="Jin W."/>
            <person name="Jiang J."/>
            <person name="Leong S.A."/>
            <person name="Iwama H."/>
            <person name="Gojobori T."/>
            <person name="Itoh T."/>
            <person name="Niimura Y."/>
            <person name="Fujii Y."/>
            <person name="Habara T."/>
            <person name="Sakai H."/>
            <person name="Sato Y."/>
            <person name="Wilson G."/>
            <person name="Kumar K."/>
            <person name="McCouch S."/>
            <person name="Juretic N."/>
            <person name="Hoen D."/>
            <person name="Wright S."/>
            <person name="Bruskiewich R."/>
            <person name="Bureau T."/>
            <person name="Miyao A."/>
            <person name="Hirochika H."/>
            <person name="Nishikawa T."/>
            <person name="Kadowaki K."/>
            <person name="Sugiura M."/>
            <person name="Burr B."/>
            <person name="Sasaki T."/>
        </authorList>
    </citation>
    <scope>NUCLEOTIDE SEQUENCE [LARGE SCALE GENOMIC DNA]</scope>
    <source>
        <strain evidence="3">cv. Nipponbare</strain>
    </source>
</reference>